<dbReference type="Proteomes" id="UP000034543">
    <property type="component" value="Unassembled WGS sequence"/>
</dbReference>
<dbReference type="SUPFAM" id="SSF51658">
    <property type="entry name" value="Xylose isomerase-like"/>
    <property type="match status" value="1"/>
</dbReference>
<accession>A0A0G1EQL0</accession>
<gene>
    <name evidence="2" type="ORF">UV59_C0008G0014</name>
</gene>
<dbReference type="InterPro" id="IPR013022">
    <property type="entry name" value="Xyl_isomerase-like_TIM-brl"/>
</dbReference>
<organism evidence="2 3">
    <name type="scientific">Candidatus Gottesmanbacteria bacterium GW2011_GWA1_43_11</name>
    <dbReference type="NCBI Taxonomy" id="1618436"/>
    <lineage>
        <taxon>Bacteria</taxon>
        <taxon>Candidatus Gottesmaniibacteriota</taxon>
    </lineage>
</organism>
<dbReference type="InterPro" id="IPR036237">
    <property type="entry name" value="Xyl_isomerase-like_sf"/>
</dbReference>
<dbReference type="Pfam" id="PF01261">
    <property type="entry name" value="AP_endonuc_2"/>
    <property type="match status" value="1"/>
</dbReference>
<proteinExistence type="predicted"/>
<evidence type="ECO:0000259" key="1">
    <source>
        <dbReference type="Pfam" id="PF01261"/>
    </source>
</evidence>
<sequence length="309" mass="34833">MQLGIKVGLQKSSFDDLRATQPDFCEVWFHSGKIDEYDNLFAYIKSLSVGCGLHFWGEQNGILANLCYPDTKLLAISRALVKKTIDVAEKHKCRYVNVHPGGSRLAGVDFEKGRFYEQGQQIDFSVCVELLGESFTELAHYAHKRQVSLLVESVPLRAIGGDWYSADDKNNVLNLGELPLAYLQQVLDVPHLGFTNDFGHTAANIISEKRAEIFEFLYEKTKQLVVKTQLIHAGYLIPPYNGTDYHGLLYSDVFKTNLALPNHQEMKQLLKLFSSQNETGILTEPKSDHVGNFKFLKTLISETLISELS</sequence>
<dbReference type="AlphaFoldDB" id="A0A0G1EQL0"/>
<feature type="domain" description="Xylose isomerase-like TIM barrel" evidence="1">
    <location>
        <begin position="59"/>
        <end position="204"/>
    </location>
</feature>
<evidence type="ECO:0000313" key="2">
    <source>
        <dbReference type="EMBL" id="KKS85321.1"/>
    </source>
</evidence>
<dbReference type="Gene3D" id="3.20.20.150">
    <property type="entry name" value="Divalent-metal-dependent TIM barrel enzymes"/>
    <property type="match status" value="1"/>
</dbReference>
<comment type="caution">
    <text evidence="2">The sequence shown here is derived from an EMBL/GenBank/DDBJ whole genome shotgun (WGS) entry which is preliminary data.</text>
</comment>
<name>A0A0G1EQL0_9BACT</name>
<evidence type="ECO:0000313" key="3">
    <source>
        <dbReference type="Proteomes" id="UP000034543"/>
    </source>
</evidence>
<dbReference type="EMBL" id="LCFB01000008">
    <property type="protein sequence ID" value="KKS85321.1"/>
    <property type="molecule type" value="Genomic_DNA"/>
</dbReference>
<protein>
    <recommendedName>
        <fullName evidence="1">Xylose isomerase-like TIM barrel domain-containing protein</fullName>
    </recommendedName>
</protein>
<reference evidence="2 3" key="1">
    <citation type="journal article" date="2015" name="Nature">
        <title>rRNA introns, odd ribosomes, and small enigmatic genomes across a large radiation of phyla.</title>
        <authorList>
            <person name="Brown C.T."/>
            <person name="Hug L.A."/>
            <person name="Thomas B.C."/>
            <person name="Sharon I."/>
            <person name="Castelle C.J."/>
            <person name="Singh A."/>
            <person name="Wilkins M.J."/>
            <person name="Williams K.H."/>
            <person name="Banfield J.F."/>
        </authorList>
    </citation>
    <scope>NUCLEOTIDE SEQUENCE [LARGE SCALE GENOMIC DNA]</scope>
</reference>
<dbReference type="STRING" id="1618436.UV59_C0008G0014"/>